<dbReference type="KEGG" id="fwa:DCMF_01645"/>
<feature type="domain" description="CxxC-x17-CxxC" evidence="3">
    <location>
        <begin position="63"/>
        <end position="99"/>
    </location>
</feature>
<reference evidence="4 5" key="1">
    <citation type="submission" date="2016-10" db="EMBL/GenBank/DDBJ databases">
        <title>Complete Genome Sequence of Peptococcaceae strain DCMF.</title>
        <authorList>
            <person name="Edwards R.J."/>
            <person name="Holland S.I."/>
            <person name="Deshpande N.P."/>
            <person name="Wong Y.K."/>
            <person name="Ertan H."/>
            <person name="Manefield M."/>
            <person name="Russell T.L."/>
            <person name="Lee M.J."/>
        </authorList>
    </citation>
    <scope>NUCLEOTIDE SEQUENCE [LARGE SCALE GENOMIC DNA]</scope>
    <source>
        <strain evidence="4 5">DCMF</strain>
    </source>
</reference>
<evidence type="ECO:0000313" key="4">
    <source>
        <dbReference type="EMBL" id="ATW23670.1"/>
    </source>
</evidence>
<keyword evidence="5" id="KW-1185">Reference proteome</keyword>
<dbReference type="Pfam" id="PF13451">
    <property type="entry name" value="zf_Tbcl"/>
    <property type="match status" value="1"/>
</dbReference>
<feature type="region of interest" description="Disordered" evidence="1">
    <location>
        <begin position="33"/>
        <end position="63"/>
    </location>
</feature>
<organism evidence="4 5">
    <name type="scientific">Formimonas warabiya</name>
    <dbReference type="NCBI Taxonomy" id="1761012"/>
    <lineage>
        <taxon>Bacteria</taxon>
        <taxon>Bacillati</taxon>
        <taxon>Bacillota</taxon>
        <taxon>Clostridia</taxon>
        <taxon>Eubacteriales</taxon>
        <taxon>Peptococcaceae</taxon>
        <taxon>Candidatus Formimonas</taxon>
    </lineage>
</organism>
<gene>
    <name evidence="4" type="ORF">DCMF_01645</name>
</gene>
<dbReference type="EMBL" id="CP017634">
    <property type="protein sequence ID" value="ATW23670.1"/>
    <property type="molecule type" value="Genomic_DNA"/>
</dbReference>
<evidence type="ECO:0000256" key="1">
    <source>
        <dbReference type="SAM" id="MobiDB-lite"/>
    </source>
</evidence>
<dbReference type="RefSeq" id="WP_148132826.1">
    <property type="nucleotide sequence ID" value="NZ_CP017634.1"/>
</dbReference>
<dbReference type="OrthoDB" id="5505402at2"/>
<protein>
    <submittedName>
        <fullName evidence="4">Zinc-binding protein</fullName>
    </submittedName>
</protein>
<dbReference type="Pfam" id="PF23477">
    <property type="entry name" value="zf_Tbcl_2"/>
    <property type="match status" value="1"/>
</dbReference>
<name>A0A3G1KMJ3_FORW1</name>
<dbReference type="AlphaFoldDB" id="A0A3G1KMJ3"/>
<dbReference type="Proteomes" id="UP000323521">
    <property type="component" value="Chromosome"/>
</dbReference>
<evidence type="ECO:0000259" key="3">
    <source>
        <dbReference type="Pfam" id="PF23477"/>
    </source>
</evidence>
<dbReference type="InterPro" id="IPR025306">
    <property type="entry name" value="Zn-bnd_dom_prob"/>
</dbReference>
<dbReference type="NCBIfam" id="TIGR04272">
    <property type="entry name" value="cxxc_cxxc_Mbark"/>
    <property type="match status" value="1"/>
</dbReference>
<evidence type="ECO:0000313" key="5">
    <source>
        <dbReference type="Proteomes" id="UP000323521"/>
    </source>
</evidence>
<evidence type="ECO:0000259" key="2">
    <source>
        <dbReference type="Pfam" id="PF13451"/>
    </source>
</evidence>
<proteinExistence type="predicted"/>
<dbReference type="InterPro" id="IPR026363">
    <property type="entry name" value="CxxC-x17-CxxC_dom"/>
</dbReference>
<accession>A0A3G1KMJ3</accession>
<feature type="domain" description="Probable zinc-binding" evidence="2">
    <location>
        <begin position="4"/>
        <end position="51"/>
    </location>
</feature>
<sequence length="103" mass="11929">MAFQDKILTCKDCGAEFTFSVSEQEFYAEKGFQNDPARCPECRSARKRQRNGGGRSNNPGQRREMHTVICAECGAETQVPFKPNNDRPVYCRDCYQKQKQYNY</sequence>